<evidence type="ECO:0000313" key="2">
    <source>
        <dbReference type="EMBL" id="GAA5207635.1"/>
    </source>
</evidence>
<name>A0ABP9T2H5_9ACTN</name>
<evidence type="ECO:0000313" key="3">
    <source>
        <dbReference type="Proteomes" id="UP001499878"/>
    </source>
</evidence>
<keyword evidence="3" id="KW-1185">Reference proteome</keyword>
<dbReference type="EMBL" id="BAABJR010000005">
    <property type="protein sequence ID" value="GAA5207635.1"/>
    <property type="molecule type" value="Genomic_DNA"/>
</dbReference>
<evidence type="ECO:0000259" key="1">
    <source>
        <dbReference type="Pfam" id="PF07733"/>
    </source>
</evidence>
<reference evidence="3" key="1">
    <citation type="journal article" date="2019" name="Int. J. Syst. Evol. Microbiol.">
        <title>The Global Catalogue of Microorganisms (GCM) 10K type strain sequencing project: providing services to taxonomists for standard genome sequencing and annotation.</title>
        <authorList>
            <consortium name="The Broad Institute Genomics Platform"/>
            <consortium name="The Broad Institute Genome Sequencing Center for Infectious Disease"/>
            <person name="Wu L."/>
            <person name="Ma J."/>
        </authorList>
    </citation>
    <scope>NUCLEOTIDE SEQUENCE [LARGE SCALE GENOMIC DNA]</scope>
    <source>
        <strain evidence="3">JCM 18306</strain>
    </source>
</reference>
<dbReference type="InterPro" id="IPR011708">
    <property type="entry name" value="DNA_pol3_alpha_NTPase_dom"/>
</dbReference>
<sequence length="128" mass="13845">MYENEPDVKTVIDTAKGVEGLTRGTGVHAAAVILSKTKLTDRIPLHMRASDGVKITGFDYPSCEDTGLVKMDFLGLRNLGVIDHAIGNIRENRGVKLATVDPMDGDTGTVVIPIGILVCSYRHLRMPI</sequence>
<dbReference type="InterPro" id="IPR004805">
    <property type="entry name" value="DnaE2/DnaE/PolC"/>
</dbReference>
<protein>
    <recommendedName>
        <fullName evidence="1">Bacterial DNA polymerase III alpha subunit NTPase domain-containing protein</fullName>
    </recommendedName>
</protein>
<dbReference type="PANTHER" id="PTHR32294:SF0">
    <property type="entry name" value="DNA POLYMERASE III SUBUNIT ALPHA"/>
    <property type="match status" value="1"/>
</dbReference>
<comment type="caution">
    <text evidence="2">The sequence shown here is derived from an EMBL/GenBank/DDBJ whole genome shotgun (WGS) entry which is preliminary data.</text>
</comment>
<dbReference type="Pfam" id="PF07733">
    <property type="entry name" value="DNA_pol3_alpha"/>
    <property type="match status" value="1"/>
</dbReference>
<proteinExistence type="predicted"/>
<gene>
    <name evidence="2" type="ORF">GCM10023323_23950</name>
</gene>
<feature type="domain" description="Bacterial DNA polymerase III alpha subunit NTPase" evidence="1">
    <location>
        <begin position="1"/>
        <end position="75"/>
    </location>
</feature>
<organism evidence="2 3">
    <name type="scientific">Streptomyces thinghirensis</name>
    <dbReference type="NCBI Taxonomy" id="551547"/>
    <lineage>
        <taxon>Bacteria</taxon>
        <taxon>Bacillati</taxon>
        <taxon>Actinomycetota</taxon>
        <taxon>Actinomycetes</taxon>
        <taxon>Kitasatosporales</taxon>
        <taxon>Streptomycetaceae</taxon>
        <taxon>Streptomyces</taxon>
    </lineage>
</organism>
<dbReference type="Proteomes" id="UP001499878">
    <property type="component" value="Unassembled WGS sequence"/>
</dbReference>
<dbReference type="PANTHER" id="PTHR32294">
    <property type="entry name" value="DNA POLYMERASE III SUBUNIT ALPHA"/>
    <property type="match status" value="1"/>
</dbReference>
<accession>A0ABP9T2H5</accession>